<feature type="domain" description="Translation initiation factor 3 N-terminal" evidence="2">
    <location>
        <begin position="122"/>
        <end position="184"/>
    </location>
</feature>
<feature type="region of interest" description="Disordered" evidence="1">
    <location>
        <begin position="279"/>
        <end position="301"/>
    </location>
</feature>
<dbReference type="GO" id="GO:0032790">
    <property type="term" value="P:ribosome disassembly"/>
    <property type="evidence" value="ECO:0007669"/>
    <property type="project" value="TreeGrafter"/>
</dbReference>
<comment type="caution">
    <text evidence="3">The sequence shown here is derived from an EMBL/GenBank/DDBJ whole genome shotgun (WGS) entry which is preliminary data.</text>
</comment>
<keyword evidence="3" id="KW-0396">Initiation factor</keyword>
<dbReference type="OrthoDB" id="21573at2759"/>
<reference evidence="3" key="1">
    <citation type="journal article" date="2021" name="Sci. Adv.">
        <title>The American lobster genome reveals insights on longevity, neural, and immune adaptations.</title>
        <authorList>
            <person name="Polinski J.M."/>
            <person name="Zimin A.V."/>
            <person name="Clark K.F."/>
            <person name="Kohn A.B."/>
            <person name="Sadowski N."/>
            <person name="Timp W."/>
            <person name="Ptitsyn A."/>
            <person name="Khanna P."/>
            <person name="Romanova D.Y."/>
            <person name="Williams P."/>
            <person name="Greenwood S.J."/>
            <person name="Moroz L.L."/>
            <person name="Walt D.R."/>
            <person name="Bodnar A.G."/>
        </authorList>
    </citation>
    <scope>NUCLEOTIDE SEQUENCE</scope>
    <source>
        <strain evidence="3">GMGI-L3</strain>
    </source>
</reference>
<accession>A0A8J5JHS8</accession>
<dbReference type="InterPro" id="IPR001288">
    <property type="entry name" value="Translation_initiation_fac_3"/>
</dbReference>
<dbReference type="AlphaFoldDB" id="A0A8J5JHS8"/>
<dbReference type="PANTHER" id="PTHR10938">
    <property type="entry name" value="TRANSLATION INITIATION FACTOR IF-3"/>
    <property type="match status" value="1"/>
</dbReference>
<organism evidence="3 4">
    <name type="scientific">Homarus americanus</name>
    <name type="common">American lobster</name>
    <dbReference type="NCBI Taxonomy" id="6706"/>
    <lineage>
        <taxon>Eukaryota</taxon>
        <taxon>Metazoa</taxon>
        <taxon>Ecdysozoa</taxon>
        <taxon>Arthropoda</taxon>
        <taxon>Crustacea</taxon>
        <taxon>Multicrustacea</taxon>
        <taxon>Malacostraca</taxon>
        <taxon>Eumalacostraca</taxon>
        <taxon>Eucarida</taxon>
        <taxon>Decapoda</taxon>
        <taxon>Pleocyemata</taxon>
        <taxon>Astacidea</taxon>
        <taxon>Nephropoidea</taxon>
        <taxon>Nephropidae</taxon>
        <taxon>Homarus</taxon>
    </lineage>
</organism>
<proteinExistence type="predicted"/>
<gene>
    <name evidence="3" type="primary">MTIF3-L</name>
    <name evidence="3" type="ORF">Hamer_G010620</name>
</gene>
<evidence type="ECO:0000313" key="3">
    <source>
        <dbReference type="EMBL" id="KAG7153324.1"/>
    </source>
</evidence>
<dbReference type="EMBL" id="JAHLQT010047199">
    <property type="protein sequence ID" value="KAG7153324.1"/>
    <property type="molecule type" value="Genomic_DNA"/>
</dbReference>
<evidence type="ECO:0000256" key="1">
    <source>
        <dbReference type="SAM" id="MobiDB-lite"/>
    </source>
</evidence>
<dbReference type="Pfam" id="PF05198">
    <property type="entry name" value="IF3_N"/>
    <property type="match status" value="1"/>
</dbReference>
<protein>
    <submittedName>
        <fullName evidence="3">Translation initiation factor IF-3-like</fullName>
    </submittedName>
</protein>
<dbReference type="GO" id="GO:0070124">
    <property type="term" value="P:mitochondrial translational initiation"/>
    <property type="evidence" value="ECO:0007669"/>
    <property type="project" value="TreeGrafter"/>
</dbReference>
<dbReference type="PANTHER" id="PTHR10938:SF0">
    <property type="entry name" value="TRANSLATION INITIATION FACTOR IF-3, MITOCHONDRIAL"/>
    <property type="match status" value="1"/>
</dbReference>
<dbReference type="InterPro" id="IPR019814">
    <property type="entry name" value="Translation_initiation_fac_3_N"/>
</dbReference>
<evidence type="ECO:0000259" key="2">
    <source>
        <dbReference type="Pfam" id="PF05198"/>
    </source>
</evidence>
<dbReference type="GO" id="GO:0005739">
    <property type="term" value="C:mitochondrion"/>
    <property type="evidence" value="ECO:0007669"/>
    <property type="project" value="TreeGrafter"/>
</dbReference>
<dbReference type="GO" id="GO:0003743">
    <property type="term" value="F:translation initiation factor activity"/>
    <property type="evidence" value="ECO:0007669"/>
    <property type="project" value="UniProtKB-KW"/>
</dbReference>
<keyword evidence="4" id="KW-1185">Reference proteome</keyword>
<dbReference type="GO" id="GO:0043022">
    <property type="term" value="F:ribosome binding"/>
    <property type="evidence" value="ECO:0007669"/>
    <property type="project" value="TreeGrafter"/>
</dbReference>
<feature type="compositionally biased region" description="Basic and acidic residues" evidence="1">
    <location>
        <begin position="288"/>
        <end position="301"/>
    </location>
</feature>
<sequence length="301" mass="33761">MLGHSVRVRLRQLFAYSDVLLQNISVSSQVLRPGLRSVPLGGVYTTLYGTTTRHCGVPYLGPYTDRVLRHTHLSFGKLSCYPLARLSTSTVDMKIRPKDLSKTDGSGNSIDLKKTRQYNSPLIILIDTEEKVSSVSLTQAERMAKRRDLKLVKVEDPSLKSQDKQVYKLMTGKQYFEEEVKAKKSSKSSPSSKGEKILTMSGKIAAHDLKPKLQSIHKWLDKGHQIRVTVTSRGATKGDLESVYGTIEQEVKSNKGRVLQLREKFGDFKFTIVPSKVEKTSNQTLGESSERTHDSDHNVTH</sequence>
<name>A0A8J5JHS8_HOMAM</name>
<dbReference type="Proteomes" id="UP000747542">
    <property type="component" value="Unassembled WGS sequence"/>
</dbReference>
<keyword evidence="3" id="KW-0648">Protein biosynthesis</keyword>
<evidence type="ECO:0000313" key="4">
    <source>
        <dbReference type="Proteomes" id="UP000747542"/>
    </source>
</evidence>